<dbReference type="AlphaFoldDB" id="A0A5M3MS20"/>
<evidence type="ECO:0000256" key="6">
    <source>
        <dbReference type="ARBA" id="ARBA00023004"/>
    </source>
</evidence>
<dbReference type="PANTHER" id="PTHR24287:SF1">
    <property type="entry name" value="P450, PUTATIVE (EUROFUNG)-RELATED"/>
    <property type="match status" value="1"/>
</dbReference>
<sequence length="593" mass="67168">MAVPPGFIWIAQNVPSRFLLPATTTYAALRLLREWQVLALPTWLHVIAYILSIPGAFALSVVYTDWRNARAAAARGAVLAPMIPYKRLGATDKVAALINGFTTGYIGQSIAADHKAVGNTMTMRILWDDRIETIEPEYIKAILATQFNEHWKGPKSNELMTSLLGTGVFNSDGETWKFHRSMTRPFFTKDRISHFDNFDRHAEDALAQAKARLREGHPADFQDLISRFTLDSATEFLFGKDVQSLSAGLVYPPNSPLAAASAAKDHPANVFAHAFGEAQVGTATRFFFAGLWRLREFWTDEVQKHMNVCNQFAEPILNEALARKREMKESGLDQAREKGEVEEGETLLDHLVNVTEDKTLIRDEIMNIMIAGRDTTACTLTMAVYMLTQHPDMMHRLREEVLTKVGPSRRPTLEDMRDMKYLRAFINETLRLYPAVPFNSRAAKEAVVWPGINGKPPIYIPAGLRTPYSVIRMHRRTDLWGPDAEYFDPDRFLDERLHKYLTPNPFIFVPFNAGPRICLGQQFAYNEVSFFLIKLLQAFSTFALAEDVQKMPPAEWARAEGRQAVERVMVRSHLTMYVEGGLWVRMGEASHEA</sequence>
<evidence type="ECO:0000256" key="1">
    <source>
        <dbReference type="ARBA" id="ARBA00001971"/>
    </source>
</evidence>
<feature type="binding site" description="axial binding residue" evidence="8">
    <location>
        <position position="518"/>
    </location>
    <ligand>
        <name>heme</name>
        <dbReference type="ChEBI" id="CHEBI:30413"/>
    </ligand>
    <ligandPart>
        <name>Fe</name>
        <dbReference type="ChEBI" id="CHEBI:18248"/>
    </ligandPart>
</feature>
<accession>A0A5M3MS20</accession>
<dbReference type="InterPro" id="IPR002401">
    <property type="entry name" value="Cyt_P450_E_grp-I"/>
</dbReference>
<dbReference type="OMA" id="TTIAFRI"/>
<reference evidence="11" key="1">
    <citation type="journal article" date="2012" name="Science">
        <title>The Paleozoic origin of enzymatic lignin decomposition reconstructed from 31 fungal genomes.</title>
        <authorList>
            <person name="Floudas D."/>
            <person name="Binder M."/>
            <person name="Riley R."/>
            <person name="Barry K."/>
            <person name="Blanchette R.A."/>
            <person name="Henrissat B."/>
            <person name="Martinez A.T."/>
            <person name="Otillar R."/>
            <person name="Spatafora J.W."/>
            <person name="Yadav J.S."/>
            <person name="Aerts A."/>
            <person name="Benoit I."/>
            <person name="Boyd A."/>
            <person name="Carlson A."/>
            <person name="Copeland A."/>
            <person name="Coutinho P.M."/>
            <person name="de Vries R.P."/>
            <person name="Ferreira P."/>
            <person name="Findley K."/>
            <person name="Foster B."/>
            <person name="Gaskell J."/>
            <person name="Glotzer D."/>
            <person name="Gorecki P."/>
            <person name="Heitman J."/>
            <person name="Hesse C."/>
            <person name="Hori C."/>
            <person name="Igarashi K."/>
            <person name="Jurgens J.A."/>
            <person name="Kallen N."/>
            <person name="Kersten P."/>
            <person name="Kohler A."/>
            <person name="Kuees U."/>
            <person name="Kumar T.K.A."/>
            <person name="Kuo A."/>
            <person name="LaButti K."/>
            <person name="Larrondo L.F."/>
            <person name="Lindquist E."/>
            <person name="Ling A."/>
            <person name="Lombard V."/>
            <person name="Lucas S."/>
            <person name="Lundell T."/>
            <person name="Martin R."/>
            <person name="McLaughlin D.J."/>
            <person name="Morgenstern I."/>
            <person name="Morin E."/>
            <person name="Murat C."/>
            <person name="Nagy L.G."/>
            <person name="Nolan M."/>
            <person name="Ohm R.A."/>
            <person name="Patyshakuliyeva A."/>
            <person name="Rokas A."/>
            <person name="Ruiz-Duenas F.J."/>
            <person name="Sabat G."/>
            <person name="Salamov A."/>
            <person name="Samejima M."/>
            <person name="Schmutz J."/>
            <person name="Slot J.C."/>
            <person name="St John F."/>
            <person name="Stenlid J."/>
            <person name="Sun H."/>
            <person name="Sun S."/>
            <person name="Syed K."/>
            <person name="Tsang A."/>
            <person name="Wiebenga A."/>
            <person name="Young D."/>
            <person name="Pisabarro A."/>
            <person name="Eastwood D.C."/>
            <person name="Martin F."/>
            <person name="Cullen D."/>
            <person name="Grigoriev I.V."/>
            <person name="Hibbett D.S."/>
        </authorList>
    </citation>
    <scope>NUCLEOTIDE SEQUENCE [LARGE SCALE GENOMIC DNA]</scope>
    <source>
        <strain evidence="11">RWD-64-598 SS2</strain>
    </source>
</reference>
<dbReference type="GO" id="GO:0005506">
    <property type="term" value="F:iron ion binding"/>
    <property type="evidence" value="ECO:0007669"/>
    <property type="project" value="InterPro"/>
</dbReference>
<dbReference type="PROSITE" id="PS00086">
    <property type="entry name" value="CYTOCHROME_P450"/>
    <property type="match status" value="1"/>
</dbReference>
<evidence type="ECO:0000256" key="2">
    <source>
        <dbReference type="ARBA" id="ARBA00010617"/>
    </source>
</evidence>
<dbReference type="Proteomes" id="UP000053558">
    <property type="component" value="Unassembled WGS sequence"/>
</dbReference>
<dbReference type="PANTHER" id="PTHR24287">
    <property type="entry name" value="P450, PUTATIVE (EUROFUNG)-RELATED"/>
    <property type="match status" value="1"/>
</dbReference>
<keyword evidence="4 8" id="KW-0479">Metal-binding</keyword>
<dbReference type="GO" id="GO:0016705">
    <property type="term" value="F:oxidoreductase activity, acting on paired donors, with incorporation or reduction of molecular oxygen"/>
    <property type="evidence" value="ECO:0007669"/>
    <property type="project" value="InterPro"/>
</dbReference>
<organism evidence="10 11">
    <name type="scientific">Coniophora puteana (strain RWD-64-598)</name>
    <name type="common">Brown rot fungus</name>
    <dbReference type="NCBI Taxonomy" id="741705"/>
    <lineage>
        <taxon>Eukaryota</taxon>
        <taxon>Fungi</taxon>
        <taxon>Dikarya</taxon>
        <taxon>Basidiomycota</taxon>
        <taxon>Agaricomycotina</taxon>
        <taxon>Agaricomycetes</taxon>
        <taxon>Agaricomycetidae</taxon>
        <taxon>Boletales</taxon>
        <taxon>Coniophorineae</taxon>
        <taxon>Coniophoraceae</taxon>
        <taxon>Coniophora</taxon>
    </lineage>
</organism>
<proteinExistence type="inferred from homology"/>
<evidence type="ECO:0000256" key="3">
    <source>
        <dbReference type="ARBA" id="ARBA00022617"/>
    </source>
</evidence>
<dbReference type="SUPFAM" id="SSF48264">
    <property type="entry name" value="Cytochrome P450"/>
    <property type="match status" value="1"/>
</dbReference>
<dbReference type="GeneID" id="19198373"/>
<evidence type="ECO:0000313" key="10">
    <source>
        <dbReference type="EMBL" id="EIW81948.1"/>
    </source>
</evidence>
<comment type="caution">
    <text evidence="10">The sequence shown here is derived from an EMBL/GenBank/DDBJ whole genome shotgun (WGS) entry which is preliminary data.</text>
</comment>
<dbReference type="InterPro" id="IPR047146">
    <property type="entry name" value="Cyt_P450_E_CYP52_fungi"/>
</dbReference>
<evidence type="ECO:0000256" key="9">
    <source>
        <dbReference type="RuleBase" id="RU000461"/>
    </source>
</evidence>
<keyword evidence="7 9" id="KW-0503">Monooxygenase</keyword>
<evidence type="ECO:0000256" key="5">
    <source>
        <dbReference type="ARBA" id="ARBA00023002"/>
    </source>
</evidence>
<dbReference type="OrthoDB" id="1470350at2759"/>
<dbReference type="CDD" id="cd11063">
    <property type="entry name" value="CYP52"/>
    <property type="match status" value="1"/>
</dbReference>
<keyword evidence="6 8" id="KW-0408">Iron</keyword>
<dbReference type="KEGG" id="cput:CONPUDRAFT_102663"/>
<dbReference type="InterPro" id="IPR001128">
    <property type="entry name" value="Cyt_P450"/>
</dbReference>
<evidence type="ECO:0000256" key="4">
    <source>
        <dbReference type="ARBA" id="ARBA00022723"/>
    </source>
</evidence>
<dbReference type="EMBL" id="JH711577">
    <property type="protein sequence ID" value="EIW81948.1"/>
    <property type="molecule type" value="Genomic_DNA"/>
</dbReference>
<comment type="similarity">
    <text evidence="2 9">Belongs to the cytochrome P450 family.</text>
</comment>
<dbReference type="Gene3D" id="1.10.630.10">
    <property type="entry name" value="Cytochrome P450"/>
    <property type="match status" value="1"/>
</dbReference>
<protein>
    <submittedName>
        <fullName evidence="10">Cytochrome P450 monooxygenase pc-2</fullName>
    </submittedName>
</protein>
<keyword evidence="3 8" id="KW-0349">Heme</keyword>
<dbReference type="GO" id="GO:0004497">
    <property type="term" value="F:monooxygenase activity"/>
    <property type="evidence" value="ECO:0007669"/>
    <property type="project" value="UniProtKB-KW"/>
</dbReference>
<dbReference type="InterPro" id="IPR036396">
    <property type="entry name" value="Cyt_P450_sf"/>
</dbReference>
<dbReference type="GO" id="GO:0020037">
    <property type="term" value="F:heme binding"/>
    <property type="evidence" value="ECO:0007669"/>
    <property type="project" value="InterPro"/>
</dbReference>
<dbReference type="PRINTS" id="PR00463">
    <property type="entry name" value="EP450I"/>
</dbReference>
<name>A0A5M3MS20_CONPW</name>
<comment type="cofactor">
    <cofactor evidence="1 8">
        <name>heme</name>
        <dbReference type="ChEBI" id="CHEBI:30413"/>
    </cofactor>
</comment>
<gene>
    <name evidence="10" type="ORF">CONPUDRAFT_102663</name>
</gene>
<dbReference type="Pfam" id="PF00067">
    <property type="entry name" value="p450"/>
    <property type="match status" value="1"/>
</dbReference>
<keyword evidence="11" id="KW-1185">Reference proteome</keyword>
<dbReference type="RefSeq" id="XP_007767790.1">
    <property type="nucleotide sequence ID" value="XM_007769600.1"/>
</dbReference>
<keyword evidence="5 9" id="KW-0560">Oxidoreductase</keyword>
<dbReference type="PRINTS" id="PR00385">
    <property type="entry name" value="P450"/>
</dbReference>
<dbReference type="InterPro" id="IPR017972">
    <property type="entry name" value="Cyt_P450_CS"/>
</dbReference>
<evidence type="ECO:0000256" key="8">
    <source>
        <dbReference type="PIRSR" id="PIRSR602401-1"/>
    </source>
</evidence>
<evidence type="ECO:0000313" key="11">
    <source>
        <dbReference type="Proteomes" id="UP000053558"/>
    </source>
</evidence>
<evidence type="ECO:0000256" key="7">
    <source>
        <dbReference type="ARBA" id="ARBA00023033"/>
    </source>
</evidence>